<sequence length="246" mass="27908">MVHLKNGDPEPSIDPSKYTLFAYRFCPFCERVRLTLNFHKIDYDLILVSLNDKPDWLLKYSPQGKVPLLINQGDKLLESDLIMRFVDELRGEKSALMSVCGPEVFQQAADLARKFFSPGHVILFDKTFSDSDVTRFREVCSELDQSIKNKYFAGDQLSLADLVLFPLIDHFEAILGVIHGTEPEKVHEFKLNESGSGDEAAAWPCLVKYLNTLRQESFIADSRKTSQLLAKYAATRRSGCPNPEIN</sequence>
<dbReference type="InterPro" id="IPR050983">
    <property type="entry name" value="GST_Omega/HSP26"/>
</dbReference>
<evidence type="ECO:0000259" key="7">
    <source>
        <dbReference type="PROSITE" id="PS50405"/>
    </source>
</evidence>
<dbReference type="Gene3D" id="3.40.30.10">
    <property type="entry name" value="Glutaredoxin"/>
    <property type="match status" value="1"/>
</dbReference>
<dbReference type="GO" id="GO:0004364">
    <property type="term" value="F:glutathione transferase activity"/>
    <property type="evidence" value="ECO:0007669"/>
    <property type="project" value="UniProtKB-EC"/>
</dbReference>
<dbReference type="GO" id="GO:0005737">
    <property type="term" value="C:cytoplasm"/>
    <property type="evidence" value="ECO:0007669"/>
    <property type="project" value="TreeGrafter"/>
</dbReference>
<dbReference type="PROSITE" id="PS50404">
    <property type="entry name" value="GST_NTER"/>
    <property type="match status" value="1"/>
</dbReference>
<evidence type="ECO:0000256" key="1">
    <source>
        <dbReference type="ARBA" id="ARBA00002446"/>
    </source>
</evidence>
<dbReference type="Pfam" id="PF00043">
    <property type="entry name" value="GST_C"/>
    <property type="match status" value="1"/>
</dbReference>
<dbReference type="Gene3D" id="1.20.1050.10">
    <property type="match status" value="1"/>
</dbReference>
<dbReference type="InterPro" id="IPR004045">
    <property type="entry name" value="Glutathione_S-Trfase_N"/>
</dbReference>
<dbReference type="CDD" id="cd00299">
    <property type="entry name" value="GST_C_family"/>
    <property type="match status" value="1"/>
</dbReference>
<evidence type="ECO:0000313" key="9">
    <source>
        <dbReference type="WBParaSite" id="TREG1_111820.1"/>
    </source>
</evidence>
<dbReference type="InterPro" id="IPR040079">
    <property type="entry name" value="Glutathione_S-Trfase"/>
</dbReference>
<evidence type="ECO:0000313" key="8">
    <source>
        <dbReference type="Proteomes" id="UP000050795"/>
    </source>
</evidence>
<reference evidence="9" key="2">
    <citation type="submission" date="2023-11" db="UniProtKB">
        <authorList>
            <consortium name="WormBaseParasite"/>
        </authorList>
    </citation>
    <scope>IDENTIFICATION</scope>
</reference>
<dbReference type="SFLD" id="SFLDS00019">
    <property type="entry name" value="Glutathione_Transferase_(cytos"/>
    <property type="match status" value="1"/>
</dbReference>
<feature type="domain" description="GST N-terminal" evidence="6">
    <location>
        <begin position="16"/>
        <end position="94"/>
    </location>
</feature>
<name>A0AA85IV32_TRIRE</name>
<evidence type="ECO:0000256" key="2">
    <source>
        <dbReference type="ARBA" id="ARBA00003701"/>
    </source>
</evidence>
<dbReference type="InterPro" id="IPR036249">
    <property type="entry name" value="Thioredoxin-like_sf"/>
</dbReference>
<comment type="similarity">
    <text evidence="4">Belongs to the GST superfamily. Omega family.</text>
</comment>
<accession>A0AA85IV32</accession>
<dbReference type="PROSITE" id="PS50405">
    <property type="entry name" value="GST_CTER"/>
    <property type="match status" value="1"/>
</dbReference>
<dbReference type="PANTHER" id="PTHR43968">
    <property type="match status" value="1"/>
</dbReference>
<dbReference type="Pfam" id="PF13417">
    <property type="entry name" value="GST_N_3"/>
    <property type="match status" value="1"/>
</dbReference>
<dbReference type="SFLD" id="SFLDG00358">
    <property type="entry name" value="Main_(cytGST)"/>
    <property type="match status" value="1"/>
</dbReference>
<dbReference type="PANTHER" id="PTHR43968:SF6">
    <property type="entry name" value="GLUTATHIONE S-TRANSFERASE OMEGA"/>
    <property type="match status" value="1"/>
</dbReference>
<dbReference type="InterPro" id="IPR036282">
    <property type="entry name" value="Glutathione-S-Trfase_C_sf"/>
</dbReference>
<dbReference type="InterPro" id="IPR011767">
    <property type="entry name" value="GLR_AS"/>
</dbReference>
<comment type="similarity">
    <text evidence="3">Belongs to the GST superfamily. Mu family.</text>
</comment>
<dbReference type="WBParaSite" id="TREG1_111820.1">
    <property type="protein sequence ID" value="TREG1_111820.1"/>
    <property type="gene ID" value="TREG1_111820"/>
</dbReference>
<dbReference type="Proteomes" id="UP000050795">
    <property type="component" value="Unassembled WGS sequence"/>
</dbReference>
<dbReference type="InterPro" id="IPR004046">
    <property type="entry name" value="GST_C"/>
</dbReference>
<dbReference type="PROSITE" id="PS00195">
    <property type="entry name" value="GLUTAREDOXIN_1"/>
    <property type="match status" value="1"/>
</dbReference>
<protein>
    <submittedName>
        <fullName evidence="9">Glutathione transferase</fullName>
    </submittedName>
</protein>
<dbReference type="FunFam" id="3.40.30.10:FF:000123">
    <property type="entry name" value="Glutathione transferase o1"/>
    <property type="match status" value="1"/>
</dbReference>
<comment type="function">
    <text evidence="1">GST isoenzymes appear to play a central role in the parasite detoxification system. Other functions are also suspected including a role in increasing the solubility of haematin in the parasite gut.</text>
</comment>
<feature type="domain" description="GST C-terminal" evidence="7">
    <location>
        <begin position="75"/>
        <end position="232"/>
    </location>
</feature>
<organism evidence="8 9">
    <name type="scientific">Trichobilharzia regenti</name>
    <name type="common">Nasal bird schistosome</name>
    <dbReference type="NCBI Taxonomy" id="157069"/>
    <lineage>
        <taxon>Eukaryota</taxon>
        <taxon>Metazoa</taxon>
        <taxon>Spiralia</taxon>
        <taxon>Lophotrochozoa</taxon>
        <taxon>Platyhelminthes</taxon>
        <taxon>Trematoda</taxon>
        <taxon>Digenea</taxon>
        <taxon>Strigeidida</taxon>
        <taxon>Schistosomatoidea</taxon>
        <taxon>Schistosomatidae</taxon>
        <taxon>Trichobilharzia</taxon>
    </lineage>
</organism>
<proteinExistence type="inferred from homology"/>
<dbReference type="SUPFAM" id="SSF52833">
    <property type="entry name" value="Thioredoxin-like"/>
    <property type="match status" value="1"/>
</dbReference>
<evidence type="ECO:0000259" key="6">
    <source>
        <dbReference type="PROSITE" id="PS50404"/>
    </source>
</evidence>
<dbReference type="InterPro" id="IPR010987">
    <property type="entry name" value="Glutathione-S-Trfase_C-like"/>
</dbReference>
<evidence type="ECO:0000256" key="4">
    <source>
        <dbReference type="ARBA" id="ARBA00011067"/>
    </source>
</evidence>
<evidence type="ECO:0000256" key="3">
    <source>
        <dbReference type="ARBA" id="ARBA00005861"/>
    </source>
</evidence>
<evidence type="ECO:0000256" key="5">
    <source>
        <dbReference type="ARBA" id="ARBA00011738"/>
    </source>
</evidence>
<comment type="subunit">
    <text evidence="5">Homodimer.</text>
</comment>
<dbReference type="AlphaFoldDB" id="A0AA85IV32"/>
<reference evidence="8" key="1">
    <citation type="submission" date="2022-06" db="EMBL/GenBank/DDBJ databases">
        <authorList>
            <person name="Berger JAMES D."/>
            <person name="Berger JAMES D."/>
        </authorList>
    </citation>
    <scope>NUCLEOTIDE SEQUENCE [LARGE SCALE GENOMIC DNA]</scope>
</reference>
<dbReference type="SUPFAM" id="SSF47616">
    <property type="entry name" value="GST C-terminal domain-like"/>
    <property type="match status" value="1"/>
</dbReference>
<dbReference type="PROSITE" id="PS51354">
    <property type="entry name" value="GLUTAREDOXIN_2"/>
    <property type="match status" value="1"/>
</dbReference>
<keyword evidence="8" id="KW-1185">Reference proteome</keyword>
<comment type="function">
    <text evidence="2">Conjugation of reduced glutathione to a wide number of exogenous and endogenous hydrophobic electrophiles.</text>
</comment>